<evidence type="ECO:0008006" key="5">
    <source>
        <dbReference type="Google" id="ProtNLM"/>
    </source>
</evidence>
<dbReference type="EMBL" id="AP019620">
    <property type="protein sequence ID" value="BBJ41868.1"/>
    <property type="molecule type" value="Genomic_DNA"/>
</dbReference>
<name>A0A499UPP2_9ACTN</name>
<protein>
    <recommendedName>
        <fullName evidence="5">NADH-quinone oxidoreductase subunit J</fullName>
    </recommendedName>
</protein>
<gene>
    <name evidence="3" type="ORF">SSPO_045860</name>
</gene>
<dbReference type="AlphaFoldDB" id="A0A499UPP2"/>
<keyword evidence="2" id="KW-1133">Transmembrane helix</keyword>
<organism evidence="3 4">
    <name type="scientific">Streptomyces antimycoticus</name>
    <dbReference type="NCBI Taxonomy" id="68175"/>
    <lineage>
        <taxon>Bacteria</taxon>
        <taxon>Bacillati</taxon>
        <taxon>Actinomycetota</taxon>
        <taxon>Actinomycetes</taxon>
        <taxon>Kitasatosporales</taxon>
        <taxon>Streptomycetaceae</taxon>
        <taxon>Streptomyces</taxon>
        <taxon>Streptomyces violaceusniger group</taxon>
    </lineage>
</organism>
<evidence type="ECO:0000256" key="2">
    <source>
        <dbReference type="SAM" id="Phobius"/>
    </source>
</evidence>
<feature type="region of interest" description="Disordered" evidence="1">
    <location>
        <begin position="119"/>
        <end position="164"/>
    </location>
</feature>
<dbReference type="Proteomes" id="UP000463951">
    <property type="component" value="Chromosome"/>
</dbReference>
<evidence type="ECO:0000313" key="4">
    <source>
        <dbReference type="Proteomes" id="UP000463951"/>
    </source>
</evidence>
<feature type="compositionally biased region" description="Basic and acidic residues" evidence="1">
    <location>
        <begin position="125"/>
        <end position="143"/>
    </location>
</feature>
<feature type="compositionally biased region" description="Basic and acidic residues" evidence="1">
    <location>
        <begin position="39"/>
        <end position="53"/>
    </location>
</feature>
<proteinExistence type="predicted"/>
<keyword evidence="2" id="KW-0812">Transmembrane</keyword>
<accession>A0A499UPP2</accession>
<evidence type="ECO:0000256" key="1">
    <source>
        <dbReference type="SAM" id="MobiDB-lite"/>
    </source>
</evidence>
<sequence>MEGLAALIFTKYVFAFEITGALLITAAVGAMVLTHRERTERARTQREQAEARVRTGRNVPPLPAPGVYARHNAVDIPGLLPDGTPSELTVNATLRGRGQIRDVSSEALAELAALEQRSQRWLGRNAKDTGKKAEDAAEPEHGENGANGENGENAASANSRGVAK</sequence>
<feature type="compositionally biased region" description="Low complexity" evidence="1">
    <location>
        <begin position="144"/>
        <end position="164"/>
    </location>
</feature>
<dbReference type="InterPro" id="IPR042106">
    <property type="entry name" value="Nuo/plastoQ_OxRdtase_6_NuoJ"/>
</dbReference>
<reference evidence="3 4" key="1">
    <citation type="journal article" date="2020" name="Int. J. Syst. Evol. Microbiol.">
        <title>Reclassification of Streptomyces castelarensis and Streptomyces sporoclivatus as later heterotypic synonyms of Streptomyces antimycoticus.</title>
        <authorList>
            <person name="Komaki H."/>
            <person name="Tamura T."/>
        </authorList>
    </citation>
    <scope>NUCLEOTIDE SEQUENCE [LARGE SCALE GENOMIC DNA]</scope>
    <source>
        <strain evidence="3 4">NBRC 100767</strain>
    </source>
</reference>
<dbReference type="Gene3D" id="1.20.120.1200">
    <property type="entry name" value="NADH-ubiquinone/plastoquinone oxidoreductase chain 6, subunit NuoJ"/>
    <property type="match status" value="1"/>
</dbReference>
<evidence type="ECO:0000313" key="3">
    <source>
        <dbReference type="EMBL" id="BBJ41868.1"/>
    </source>
</evidence>
<keyword evidence="2" id="KW-0472">Membrane</keyword>
<feature type="region of interest" description="Disordered" evidence="1">
    <location>
        <begin position="39"/>
        <end position="66"/>
    </location>
</feature>
<feature type="transmembrane region" description="Helical" evidence="2">
    <location>
        <begin position="12"/>
        <end position="33"/>
    </location>
</feature>